<dbReference type="NCBIfam" id="TIGR01175">
    <property type="entry name" value="pilM"/>
    <property type="match status" value="1"/>
</dbReference>
<accession>A0A2M8KC36</accession>
<dbReference type="InterPro" id="IPR005883">
    <property type="entry name" value="PilM"/>
</dbReference>
<dbReference type="SUPFAM" id="SSF53067">
    <property type="entry name" value="Actin-like ATPase domain"/>
    <property type="match status" value="2"/>
</dbReference>
<dbReference type="PANTHER" id="PTHR32432:SF3">
    <property type="entry name" value="ETHANOLAMINE UTILIZATION PROTEIN EUTJ"/>
    <property type="match status" value="1"/>
</dbReference>
<dbReference type="InterPro" id="IPR050696">
    <property type="entry name" value="FtsA/MreB"/>
</dbReference>
<sequence>MQFNLFKKKSKSCLGIDIGTASIKIVQLRREEEKFDLETYGEISTVGYLERLNDAFQTTSLKTLQAITREMLRVLLEKTEASTKNAVMTIPVFSSFVSVMEVPEMAEKEISQAIEFEARRYVPIPISEVVLDWKIIESGMIKDDISRKPFRGKRILLIAVPVEVINKYLKIADDLGLKVRALELESFSLARSLMFGDKSSACILDIGVRASSFTIVDKGVVQMSHSLDVAGAEMTKTLATGLGVATQRAEEFKLTHGFDHQEENGKRKDIRELLNVPIERIADEIDRMLRSYETKTDRKMEKLILAGGATQLMGLGDYIENRLDIKAVSAFPWSTAIYPVVLQEALKKNGPELSVAVGAAMREE</sequence>
<dbReference type="EMBL" id="PFDX01000018">
    <property type="protein sequence ID" value="PJE57489.1"/>
    <property type="molecule type" value="Genomic_DNA"/>
</dbReference>
<proteinExistence type="predicted"/>
<dbReference type="InterPro" id="IPR043129">
    <property type="entry name" value="ATPase_NBD"/>
</dbReference>
<reference evidence="2" key="1">
    <citation type="submission" date="2017-09" db="EMBL/GenBank/DDBJ databases">
        <title>Depth-based differentiation of microbial function through sediment-hosted aquifers and enrichment of novel symbionts in the deep terrestrial subsurface.</title>
        <authorList>
            <person name="Probst A.J."/>
            <person name="Ladd B."/>
            <person name="Jarett J.K."/>
            <person name="Geller-Mcgrath D.E."/>
            <person name="Sieber C.M.K."/>
            <person name="Emerson J.B."/>
            <person name="Anantharaman K."/>
            <person name="Thomas B.C."/>
            <person name="Malmstrom R."/>
            <person name="Stieglmeier M."/>
            <person name="Klingl A."/>
            <person name="Woyke T."/>
            <person name="Ryan C.M."/>
            <person name="Banfield J.F."/>
        </authorList>
    </citation>
    <scope>NUCLEOTIDE SEQUENCE [LARGE SCALE GENOMIC DNA]</scope>
</reference>
<dbReference type="PANTHER" id="PTHR32432">
    <property type="entry name" value="CELL DIVISION PROTEIN FTSA-RELATED"/>
    <property type="match status" value="1"/>
</dbReference>
<dbReference type="Gene3D" id="3.30.1490.300">
    <property type="match status" value="1"/>
</dbReference>
<dbReference type="CDD" id="cd24049">
    <property type="entry name" value="ASKHA_NBD_PilM"/>
    <property type="match status" value="1"/>
</dbReference>
<organism evidence="1 2">
    <name type="scientific">Candidatus Portnoybacteria bacterium CG10_big_fil_rev_8_21_14_0_10_38_18</name>
    <dbReference type="NCBI Taxonomy" id="1974813"/>
    <lineage>
        <taxon>Bacteria</taxon>
        <taxon>Candidatus Portnoyibacteriota</taxon>
    </lineage>
</organism>
<comment type="caution">
    <text evidence="1">The sequence shown here is derived from an EMBL/GenBank/DDBJ whole genome shotgun (WGS) entry which is preliminary data.</text>
</comment>
<dbReference type="Gene3D" id="3.30.420.40">
    <property type="match status" value="2"/>
</dbReference>
<evidence type="ECO:0000313" key="1">
    <source>
        <dbReference type="EMBL" id="PJE57489.1"/>
    </source>
</evidence>
<dbReference type="Pfam" id="PF11104">
    <property type="entry name" value="PilM_2"/>
    <property type="match status" value="1"/>
</dbReference>
<dbReference type="AlphaFoldDB" id="A0A2M8KC36"/>
<dbReference type="PIRSF" id="PIRSF019169">
    <property type="entry name" value="PilM"/>
    <property type="match status" value="1"/>
</dbReference>
<evidence type="ECO:0000313" key="2">
    <source>
        <dbReference type="Proteomes" id="UP000231648"/>
    </source>
</evidence>
<name>A0A2M8KC36_9BACT</name>
<protein>
    <recommendedName>
        <fullName evidence="3">SHS2 domain-containing protein</fullName>
    </recommendedName>
</protein>
<evidence type="ECO:0008006" key="3">
    <source>
        <dbReference type="Google" id="ProtNLM"/>
    </source>
</evidence>
<dbReference type="Proteomes" id="UP000231648">
    <property type="component" value="Unassembled WGS sequence"/>
</dbReference>
<gene>
    <name evidence="1" type="ORF">COU82_01670</name>
</gene>